<reference evidence="1 2" key="1">
    <citation type="journal article" date="2019" name="Nat. Ecol. Evol.">
        <title>Megaphylogeny resolves global patterns of mushroom evolution.</title>
        <authorList>
            <person name="Varga T."/>
            <person name="Krizsan K."/>
            <person name="Foldi C."/>
            <person name="Dima B."/>
            <person name="Sanchez-Garcia M."/>
            <person name="Sanchez-Ramirez S."/>
            <person name="Szollosi G.J."/>
            <person name="Szarkandi J.G."/>
            <person name="Papp V."/>
            <person name="Albert L."/>
            <person name="Andreopoulos W."/>
            <person name="Angelini C."/>
            <person name="Antonin V."/>
            <person name="Barry K.W."/>
            <person name="Bougher N.L."/>
            <person name="Buchanan P."/>
            <person name="Buyck B."/>
            <person name="Bense V."/>
            <person name="Catcheside P."/>
            <person name="Chovatia M."/>
            <person name="Cooper J."/>
            <person name="Damon W."/>
            <person name="Desjardin D."/>
            <person name="Finy P."/>
            <person name="Geml J."/>
            <person name="Haridas S."/>
            <person name="Hughes K."/>
            <person name="Justo A."/>
            <person name="Karasinski D."/>
            <person name="Kautmanova I."/>
            <person name="Kiss B."/>
            <person name="Kocsube S."/>
            <person name="Kotiranta H."/>
            <person name="LaButti K.M."/>
            <person name="Lechner B.E."/>
            <person name="Liimatainen K."/>
            <person name="Lipzen A."/>
            <person name="Lukacs Z."/>
            <person name="Mihaltcheva S."/>
            <person name="Morgado L.N."/>
            <person name="Niskanen T."/>
            <person name="Noordeloos M.E."/>
            <person name="Ohm R.A."/>
            <person name="Ortiz-Santana B."/>
            <person name="Ovrebo C."/>
            <person name="Racz N."/>
            <person name="Riley R."/>
            <person name="Savchenko A."/>
            <person name="Shiryaev A."/>
            <person name="Soop K."/>
            <person name="Spirin V."/>
            <person name="Szebenyi C."/>
            <person name="Tomsovsky M."/>
            <person name="Tulloss R.E."/>
            <person name="Uehling J."/>
            <person name="Grigoriev I.V."/>
            <person name="Vagvolgyi C."/>
            <person name="Papp T."/>
            <person name="Martin F.M."/>
            <person name="Miettinen O."/>
            <person name="Hibbett D.S."/>
            <person name="Nagy L.G."/>
        </authorList>
    </citation>
    <scope>NUCLEOTIDE SEQUENCE [LARGE SCALE GENOMIC DNA]</scope>
    <source>
        <strain evidence="1 2">FP101781</strain>
    </source>
</reference>
<evidence type="ECO:0000313" key="1">
    <source>
        <dbReference type="EMBL" id="TEB22133.1"/>
    </source>
</evidence>
<proteinExistence type="predicted"/>
<comment type="caution">
    <text evidence="1">The sequence shown here is derived from an EMBL/GenBank/DDBJ whole genome shotgun (WGS) entry which is preliminary data.</text>
</comment>
<dbReference type="Proteomes" id="UP000298030">
    <property type="component" value="Unassembled WGS sequence"/>
</dbReference>
<protein>
    <submittedName>
        <fullName evidence="1">Uncharacterized protein</fullName>
    </submittedName>
</protein>
<organism evidence="1 2">
    <name type="scientific">Coprinellus micaceus</name>
    <name type="common">Glistening ink-cap mushroom</name>
    <name type="synonym">Coprinus micaceus</name>
    <dbReference type="NCBI Taxonomy" id="71717"/>
    <lineage>
        <taxon>Eukaryota</taxon>
        <taxon>Fungi</taxon>
        <taxon>Dikarya</taxon>
        <taxon>Basidiomycota</taxon>
        <taxon>Agaricomycotina</taxon>
        <taxon>Agaricomycetes</taxon>
        <taxon>Agaricomycetidae</taxon>
        <taxon>Agaricales</taxon>
        <taxon>Agaricineae</taxon>
        <taxon>Psathyrellaceae</taxon>
        <taxon>Coprinellus</taxon>
    </lineage>
</organism>
<gene>
    <name evidence="1" type="ORF">FA13DRAFT_1741200</name>
</gene>
<name>A0A4Y7SJU1_COPMI</name>
<evidence type="ECO:0000313" key="2">
    <source>
        <dbReference type="Proteomes" id="UP000298030"/>
    </source>
</evidence>
<sequence>MSCGCGRVGYFEQGFLVLEYSGKRVMVNHLKIVQRDRITHLNLTKKLDWIFKQTFNLIPANARLKFYTTDLDACPGQKVEISAEALEGAIHRIKVRLLGAERDLSASSIADAAGAGHWD</sequence>
<keyword evidence="2" id="KW-1185">Reference proteome</keyword>
<dbReference type="AlphaFoldDB" id="A0A4Y7SJU1"/>
<dbReference type="EMBL" id="QPFP01000096">
    <property type="protein sequence ID" value="TEB22133.1"/>
    <property type="molecule type" value="Genomic_DNA"/>
</dbReference>
<accession>A0A4Y7SJU1</accession>